<evidence type="ECO:0000256" key="1">
    <source>
        <dbReference type="ARBA" id="ARBA00004141"/>
    </source>
</evidence>
<protein>
    <recommendedName>
        <fullName evidence="11">ATP synthase subunit a</fullName>
    </recommendedName>
</protein>
<evidence type="ECO:0000256" key="8">
    <source>
        <dbReference type="ARBA" id="ARBA00023065"/>
    </source>
</evidence>
<feature type="transmembrane region" description="Helical" evidence="12">
    <location>
        <begin position="20"/>
        <end position="38"/>
    </location>
</feature>
<feature type="transmembrane region" description="Helical" evidence="12">
    <location>
        <begin position="204"/>
        <end position="224"/>
    </location>
</feature>
<keyword evidence="6" id="KW-0375">Hydrogen ion transport</keyword>
<reference evidence="13" key="1">
    <citation type="journal article" date="2016" name="Mol. Phylogenet. Evol.">
        <title>Phylogenetic relationships among main superfamilies of Neritimorpha (Mollusca: Gastropoda).</title>
        <authorList>
            <person name="Uribe J.E."/>
            <person name="Colgan D."/>
            <person name="Castro L.R."/>
            <person name="Kano Y."/>
            <person name="Zardoya R."/>
        </authorList>
    </citation>
    <scope>NUCLEOTIDE SEQUENCE</scope>
</reference>
<evidence type="ECO:0000256" key="5">
    <source>
        <dbReference type="ARBA" id="ARBA00022692"/>
    </source>
</evidence>
<keyword evidence="8" id="KW-0406">Ion transport</keyword>
<feature type="transmembrane region" description="Helical" evidence="12">
    <location>
        <begin position="141"/>
        <end position="161"/>
    </location>
</feature>
<dbReference type="SUPFAM" id="SSF81336">
    <property type="entry name" value="F1F0 ATP synthase subunit A"/>
    <property type="match status" value="1"/>
</dbReference>
<dbReference type="GO" id="GO:0005743">
    <property type="term" value="C:mitochondrial inner membrane"/>
    <property type="evidence" value="ECO:0007669"/>
    <property type="project" value="UniProtKB-SubCell"/>
</dbReference>
<accession>A0A1B2G3H1</accession>
<sequence>MMVDIFSHFDDQQLSLISGYLFLWVFSFYFLFIINFRYWVSKSEFVVFFEVLVSFIFSQIRYSSSRYIKGFNLFLVSLFCFLFFLNLIGLVPYTFSVSSHLVLTLSLSLPAWSALVLSSVFNNVKIALGHFLPVGTPSSLVVFMVLVETVSVFIRPLTLALRLVANMGTGHIILGLIGAFLSSSMFFFGYSGFILGLVQVGYSLVEFGVSFIQAYIFMLLLSLYSEEHS</sequence>
<keyword evidence="13" id="KW-0496">Mitochondrion</keyword>
<evidence type="ECO:0000256" key="12">
    <source>
        <dbReference type="SAM" id="Phobius"/>
    </source>
</evidence>
<dbReference type="NCBIfam" id="TIGR01131">
    <property type="entry name" value="ATP_synt_6_or_A"/>
    <property type="match status" value="1"/>
</dbReference>
<dbReference type="Gene3D" id="1.20.120.220">
    <property type="entry name" value="ATP synthase, F0 complex, subunit A"/>
    <property type="match status" value="1"/>
</dbReference>
<evidence type="ECO:0000256" key="10">
    <source>
        <dbReference type="ARBA" id="ARBA00023310"/>
    </source>
</evidence>
<feature type="transmembrane region" description="Helical" evidence="12">
    <location>
        <begin position="173"/>
        <end position="198"/>
    </location>
</feature>
<dbReference type="PRINTS" id="PR00123">
    <property type="entry name" value="ATPASEA"/>
</dbReference>
<evidence type="ECO:0000256" key="4">
    <source>
        <dbReference type="ARBA" id="ARBA00022547"/>
    </source>
</evidence>
<evidence type="ECO:0000256" key="2">
    <source>
        <dbReference type="ARBA" id="ARBA00006810"/>
    </source>
</evidence>
<organism evidence="13">
    <name type="scientific">Viana regina</name>
    <dbReference type="NCBI Taxonomy" id="1882667"/>
    <lineage>
        <taxon>Eukaryota</taxon>
        <taxon>Metazoa</taxon>
        <taxon>Spiralia</taxon>
        <taxon>Lophotrochozoa</taxon>
        <taxon>Mollusca</taxon>
        <taxon>Gastropoda</taxon>
        <taxon>Neritimorpha</taxon>
        <taxon>Cycloneritida</taxon>
        <taxon>Helicinoidea</taxon>
        <taxon>Helicinidae</taxon>
    </lineage>
</organism>
<evidence type="ECO:0000256" key="6">
    <source>
        <dbReference type="ARBA" id="ARBA00022781"/>
    </source>
</evidence>
<keyword evidence="3" id="KW-0813">Transport</keyword>
<dbReference type="EMBL" id="KU342668">
    <property type="protein sequence ID" value="ANZ03434.1"/>
    <property type="molecule type" value="Genomic_DNA"/>
</dbReference>
<evidence type="ECO:0000256" key="7">
    <source>
        <dbReference type="ARBA" id="ARBA00022989"/>
    </source>
</evidence>
<gene>
    <name evidence="13" type="primary">ATP6</name>
</gene>
<evidence type="ECO:0000256" key="3">
    <source>
        <dbReference type="ARBA" id="ARBA00022448"/>
    </source>
</evidence>
<dbReference type="InterPro" id="IPR023011">
    <property type="entry name" value="ATP_synth_F0_asu_AS"/>
</dbReference>
<keyword evidence="10" id="KW-0066">ATP synthesis</keyword>
<dbReference type="InterPro" id="IPR035908">
    <property type="entry name" value="F0_ATP_A_sf"/>
</dbReference>
<comment type="similarity">
    <text evidence="2">Belongs to the ATPase A chain family.</text>
</comment>
<dbReference type="CDD" id="cd00310">
    <property type="entry name" value="ATP-synt_Fo_a_6"/>
    <property type="match status" value="1"/>
</dbReference>
<evidence type="ECO:0000313" key="13">
    <source>
        <dbReference type="EMBL" id="ANZ03434.1"/>
    </source>
</evidence>
<geneLocation type="mitochondrion" evidence="13"/>
<keyword evidence="5 12" id="KW-0812">Transmembrane</keyword>
<dbReference type="PANTHER" id="PTHR11410">
    <property type="entry name" value="ATP SYNTHASE SUBUNIT A"/>
    <property type="match status" value="1"/>
</dbReference>
<name>A0A1B2G3H1_9GAST</name>
<evidence type="ECO:0000256" key="11">
    <source>
        <dbReference type="RuleBase" id="RU004450"/>
    </source>
</evidence>
<dbReference type="InterPro" id="IPR000568">
    <property type="entry name" value="ATP_synth_F0_asu"/>
</dbReference>
<keyword evidence="4" id="KW-0138">CF(0)</keyword>
<dbReference type="GO" id="GO:0046933">
    <property type="term" value="F:proton-transporting ATP synthase activity, rotational mechanism"/>
    <property type="evidence" value="ECO:0007669"/>
    <property type="project" value="TreeGrafter"/>
</dbReference>
<keyword evidence="9 12" id="KW-0472">Membrane</keyword>
<dbReference type="InterPro" id="IPR045083">
    <property type="entry name" value="ATP_synth_F0_asu_bact/mt"/>
</dbReference>
<evidence type="ECO:0000256" key="9">
    <source>
        <dbReference type="ARBA" id="ARBA00023136"/>
    </source>
</evidence>
<keyword evidence="7 12" id="KW-1133">Transmembrane helix</keyword>
<feature type="transmembrane region" description="Helical" evidence="12">
    <location>
        <begin position="74"/>
        <end position="95"/>
    </location>
</feature>
<dbReference type="AlphaFoldDB" id="A0A1B2G3H1"/>
<comment type="subcellular location">
    <subcellularLocation>
        <location evidence="1">Membrane</location>
        <topology evidence="1">Multi-pass membrane protein</topology>
    </subcellularLocation>
    <subcellularLocation>
        <location evidence="11">Mitochondrion inner membrane</location>
        <topology evidence="11">Multi-pass membrane protein</topology>
    </subcellularLocation>
</comment>
<dbReference type="Pfam" id="PF00119">
    <property type="entry name" value="ATP-synt_A"/>
    <property type="match status" value="1"/>
</dbReference>
<dbReference type="PANTHER" id="PTHR11410:SF0">
    <property type="entry name" value="ATP SYNTHASE SUBUNIT A"/>
    <property type="match status" value="1"/>
</dbReference>
<dbReference type="PROSITE" id="PS00449">
    <property type="entry name" value="ATPASE_A"/>
    <property type="match status" value="1"/>
</dbReference>
<feature type="transmembrane region" description="Helical" evidence="12">
    <location>
        <begin position="102"/>
        <end position="121"/>
    </location>
</feature>
<proteinExistence type="inferred from homology"/>
<dbReference type="GO" id="GO:0045259">
    <property type="term" value="C:proton-transporting ATP synthase complex"/>
    <property type="evidence" value="ECO:0007669"/>
    <property type="project" value="UniProtKB-KW"/>
</dbReference>